<gene>
    <name evidence="1" type="primary">asnS_1</name>
    <name evidence="1" type="ORF">CM83_103965</name>
</gene>
<feature type="non-terminal residue" evidence="1">
    <location>
        <position position="1"/>
    </location>
</feature>
<protein>
    <submittedName>
        <fullName evidence="1">Asparagine--tRNA ligase</fullName>
    </submittedName>
</protein>
<keyword evidence="1" id="KW-0436">Ligase</keyword>
<proteinExistence type="predicted"/>
<organism evidence="1">
    <name type="scientific">Lygus hesperus</name>
    <name type="common">Western plant bug</name>
    <dbReference type="NCBI Taxonomy" id="30085"/>
    <lineage>
        <taxon>Eukaryota</taxon>
        <taxon>Metazoa</taxon>
        <taxon>Ecdysozoa</taxon>
        <taxon>Arthropoda</taxon>
        <taxon>Hexapoda</taxon>
        <taxon>Insecta</taxon>
        <taxon>Pterygota</taxon>
        <taxon>Neoptera</taxon>
        <taxon>Paraneoptera</taxon>
        <taxon>Hemiptera</taxon>
        <taxon>Heteroptera</taxon>
        <taxon>Panheteroptera</taxon>
        <taxon>Cimicomorpha</taxon>
        <taxon>Miridae</taxon>
        <taxon>Mirini</taxon>
        <taxon>Lygus</taxon>
    </lineage>
</organism>
<accession>A0A0A9WZ51</accession>
<dbReference type="GO" id="GO:0016874">
    <property type="term" value="F:ligase activity"/>
    <property type="evidence" value="ECO:0007669"/>
    <property type="project" value="UniProtKB-KW"/>
</dbReference>
<evidence type="ECO:0000313" key="1">
    <source>
        <dbReference type="EMBL" id="JAG13757.1"/>
    </source>
</evidence>
<name>A0A0A9WZ51_LYGHE</name>
<feature type="non-terminal residue" evidence="1">
    <location>
        <position position="179"/>
    </location>
</feature>
<sequence>EVTNVLKLGDKFCDNIDGKSIPTMDLLADVEYILDNTEGENSEKMSTRCDLVNLITNEKVRDRNHQSNNVFNHNAPYTVRDKRTTIRFLKEHPQLIITRADKGAVTVVMDRIDYEDRLQALLNDQKVYNPLNADPSRKYEKEANNLVDRLFKEKVTNLTQKLSLKCYTCVAPRIYGLPK</sequence>
<dbReference type="AlphaFoldDB" id="A0A0A9WZ51"/>
<reference evidence="1" key="1">
    <citation type="journal article" date="2014" name="PLoS ONE">
        <title>Transcriptome-Based Identification of ABC Transporters in the Western Tarnished Plant Bug Lygus hesperus.</title>
        <authorList>
            <person name="Hull J.J."/>
            <person name="Chaney K."/>
            <person name="Geib S.M."/>
            <person name="Fabrick J.A."/>
            <person name="Brent C.S."/>
            <person name="Walsh D."/>
            <person name="Lavine L.C."/>
        </authorList>
    </citation>
    <scope>NUCLEOTIDE SEQUENCE</scope>
</reference>
<reference evidence="1" key="2">
    <citation type="submission" date="2014-07" db="EMBL/GenBank/DDBJ databases">
        <authorList>
            <person name="Hull J."/>
        </authorList>
    </citation>
    <scope>NUCLEOTIDE SEQUENCE</scope>
</reference>
<dbReference type="EMBL" id="GBHO01029847">
    <property type="protein sequence ID" value="JAG13757.1"/>
    <property type="molecule type" value="Transcribed_RNA"/>
</dbReference>